<comment type="caution">
    <text evidence="1">The sequence shown here is derived from an EMBL/GenBank/DDBJ whole genome shotgun (WGS) entry which is preliminary data.</text>
</comment>
<dbReference type="AlphaFoldDB" id="A0A0F9P4L1"/>
<organism evidence="1">
    <name type="scientific">marine sediment metagenome</name>
    <dbReference type="NCBI Taxonomy" id="412755"/>
    <lineage>
        <taxon>unclassified sequences</taxon>
        <taxon>metagenomes</taxon>
        <taxon>ecological metagenomes</taxon>
    </lineage>
</organism>
<dbReference type="EMBL" id="LAZR01002837">
    <property type="protein sequence ID" value="KKN25009.1"/>
    <property type="molecule type" value="Genomic_DNA"/>
</dbReference>
<name>A0A0F9P4L1_9ZZZZ</name>
<sequence>MSKLSEGRFEFYEECASQWFTRLESKDKKLMNELTNDIIKKPSQYVDIYTKREYEARAQSINASMPSESLYTLDNYVARTFYDATPMVEMLAPVTGVNTSKANESKVYSGTDYGTAKLVGAHGSFNNPPMIAMDIDPTFIKALGVHAGYMLNFNEIDEAGLYDIEWFHALKCGEKTGTLHDQKVCLGEGAEDAEADTTLINGIHNYTGLQSGKFGVGDNVLTTSDDLRTGLFTALAALKSVKEPGENILITTSGPHTEALLLKDTYGVTDMSIIKRDFFDTGYIAEWWVDNNIEADTNAVGTGRAMVLKRSVNTIKREIVYPLQSRMMLDKEFDDDVKVMIMIMDIYKMYNANAGFICDGDCTTTTEGISDNKRVL</sequence>
<proteinExistence type="predicted"/>
<protein>
    <recommendedName>
        <fullName evidence="2">Phage major capsid protein</fullName>
    </recommendedName>
</protein>
<accession>A0A0F9P4L1</accession>
<reference evidence="1" key="1">
    <citation type="journal article" date="2015" name="Nature">
        <title>Complex archaea that bridge the gap between prokaryotes and eukaryotes.</title>
        <authorList>
            <person name="Spang A."/>
            <person name="Saw J.H."/>
            <person name="Jorgensen S.L."/>
            <person name="Zaremba-Niedzwiedzka K."/>
            <person name="Martijn J."/>
            <person name="Lind A.E."/>
            <person name="van Eijk R."/>
            <person name="Schleper C."/>
            <person name="Guy L."/>
            <person name="Ettema T.J."/>
        </authorList>
    </citation>
    <scope>NUCLEOTIDE SEQUENCE</scope>
</reference>
<evidence type="ECO:0000313" key="1">
    <source>
        <dbReference type="EMBL" id="KKN25009.1"/>
    </source>
</evidence>
<evidence type="ECO:0008006" key="2">
    <source>
        <dbReference type="Google" id="ProtNLM"/>
    </source>
</evidence>
<gene>
    <name evidence="1" type="ORF">LCGC14_0889200</name>
</gene>